<dbReference type="EMBL" id="JAPDRL010000043">
    <property type="protein sequence ID" value="KAJ9663399.1"/>
    <property type="molecule type" value="Genomic_DNA"/>
</dbReference>
<name>A0ABQ9NPY7_9PEZI</name>
<sequence>MADQRHEKPRILLLSLANKEWFDEMYSRLINTLAEGATLQRASKPDAALRYLANNTPQAILVTDAGLAERNHSAVLARVVEYARSGGIVVVGCMFSSFMSRPKMEAFFRDGWNLPWRYGDYHRTDVHLNRRVRQINKMFLAPTYSQKAVFLDNVAADAALYLPNTESWTQSHVFINEPVRDIQQSPVVYAAVGEGWLGYVGDVNAEEASDNVVLAMCGLDSAN</sequence>
<accession>A0ABQ9NPY7</accession>
<reference evidence="1" key="1">
    <citation type="submission" date="2022-10" db="EMBL/GenBank/DDBJ databases">
        <title>Culturing micro-colonial fungi from biological soil crusts in the Mojave desert and describing Neophaeococcomyces mojavensis, and introducing the new genera and species Taxawa tesnikishii.</title>
        <authorList>
            <person name="Kurbessoian T."/>
            <person name="Stajich J.E."/>
        </authorList>
    </citation>
    <scope>NUCLEOTIDE SEQUENCE</scope>
    <source>
        <strain evidence="1">TK_1</strain>
    </source>
</reference>
<keyword evidence="2" id="KW-1185">Reference proteome</keyword>
<dbReference type="Proteomes" id="UP001172684">
    <property type="component" value="Unassembled WGS sequence"/>
</dbReference>
<protein>
    <submittedName>
        <fullName evidence="1">Uncharacterized protein</fullName>
    </submittedName>
</protein>
<gene>
    <name evidence="1" type="ORF">H2201_005607</name>
</gene>
<evidence type="ECO:0000313" key="1">
    <source>
        <dbReference type="EMBL" id="KAJ9663399.1"/>
    </source>
</evidence>
<proteinExistence type="predicted"/>
<organism evidence="1 2">
    <name type="scientific">Coniosporium apollinis</name>
    <dbReference type="NCBI Taxonomy" id="61459"/>
    <lineage>
        <taxon>Eukaryota</taxon>
        <taxon>Fungi</taxon>
        <taxon>Dikarya</taxon>
        <taxon>Ascomycota</taxon>
        <taxon>Pezizomycotina</taxon>
        <taxon>Dothideomycetes</taxon>
        <taxon>Dothideomycetes incertae sedis</taxon>
        <taxon>Coniosporium</taxon>
    </lineage>
</organism>
<comment type="caution">
    <text evidence="1">The sequence shown here is derived from an EMBL/GenBank/DDBJ whole genome shotgun (WGS) entry which is preliminary data.</text>
</comment>
<evidence type="ECO:0000313" key="2">
    <source>
        <dbReference type="Proteomes" id="UP001172684"/>
    </source>
</evidence>